<accession>A0A6N7X755</accession>
<evidence type="ECO:0000256" key="4">
    <source>
        <dbReference type="ARBA" id="ARBA00022692"/>
    </source>
</evidence>
<comment type="similarity">
    <text evidence="8">Belongs to the binding-protein-dependent transport system permease family.</text>
</comment>
<keyword evidence="4 8" id="KW-0812">Transmembrane</keyword>
<organism evidence="10 11">
    <name type="scientific">Mogibacterium kristiansenii</name>
    <dbReference type="NCBI Taxonomy" id="2606708"/>
    <lineage>
        <taxon>Bacteria</taxon>
        <taxon>Bacillati</taxon>
        <taxon>Bacillota</taxon>
        <taxon>Clostridia</taxon>
        <taxon>Peptostreptococcales</taxon>
        <taxon>Anaerovoracaceae</taxon>
        <taxon>Mogibacterium</taxon>
    </lineage>
</organism>
<dbReference type="AlphaFoldDB" id="A0A6N7X755"/>
<feature type="transmembrane region" description="Helical" evidence="8">
    <location>
        <begin position="182"/>
        <end position="203"/>
    </location>
</feature>
<dbReference type="InterPro" id="IPR000515">
    <property type="entry name" value="MetI-like"/>
</dbReference>
<evidence type="ECO:0000256" key="7">
    <source>
        <dbReference type="ARBA" id="ARBA00023136"/>
    </source>
</evidence>
<dbReference type="GO" id="GO:0022857">
    <property type="term" value="F:transmembrane transporter activity"/>
    <property type="evidence" value="ECO:0007669"/>
    <property type="project" value="InterPro"/>
</dbReference>
<comment type="caution">
    <text evidence="10">The sequence shown here is derived from an EMBL/GenBank/DDBJ whole genome shotgun (WGS) entry which is preliminary data.</text>
</comment>
<keyword evidence="3" id="KW-1003">Cell membrane</keyword>
<dbReference type="PANTHER" id="PTHR30614">
    <property type="entry name" value="MEMBRANE COMPONENT OF AMINO ACID ABC TRANSPORTER"/>
    <property type="match status" value="1"/>
</dbReference>
<keyword evidence="5" id="KW-0029">Amino-acid transport</keyword>
<dbReference type="CDD" id="cd06261">
    <property type="entry name" value="TM_PBP2"/>
    <property type="match status" value="1"/>
</dbReference>
<keyword evidence="7 8" id="KW-0472">Membrane</keyword>
<feature type="domain" description="ABC transmembrane type-1" evidence="9">
    <location>
        <begin position="15"/>
        <end position="204"/>
    </location>
</feature>
<dbReference type="PANTHER" id="PTHR30614:SF0">
    <property type="entry name" value="L-CYSTINE TRANSPORT SYSTEM PERMEASE PROTEIN TCYL"/>
    <property type="match status" value="1"/>
</dbReference>
<proteinExistence type="inferred from homology"/>
<dbReference type="InterPro" id="IPR035906">
    <property type="entry name" value="MetI-like_sf"/>
</dbReference>
<feature type="transmembrane region" description="Helical" evidence="8">
    <location>
        <begin position="12"/>
        <end position="32"/>
    </location>
</feature>
<evidence type="ECO:0000256" key="3">
    <source>
        <dbReference type="ARBA" id="ARBA00022475"/>
    </source>
</evidence>
<dbReference type="NCBIfam" id="TIGR01726">
    <property type="entry name" value="HEQRo_perm_3TM"/>
    <property type="match status" value="1"/>
</dbReference>
<evidence type="ECO:0000256" key="6">
    <source>
        <dbReference type="ARBA" id="ARBA00022989"/>
    </source>
</evidence>
<dbReference type="SUPFAM" id="SSF161098">
    <property type="entry name" value="MetI-like"/>
    <property type="match status" value="1"/>
</dbReference>
<keyword evidence="11" id="KW-1185">Reference proteome</keyword>
<evidence type="ECO:0000313" key="11">
    <source>
        <dbReference type="Proteomes" id="UP000469424"/>
    </source>
</evidence>
<evidence type="ECO:0000256" key="2">
    <source>
        <dbReference type="ARBA" id="ARBA00022448"/>
    </source>
</evidence>
<dbReference type="InterPro" id="IPR043429">
    <property type="entry name" value="ArtM/GltK/GlnP/TcyL/YhdX-like"/>
</dbReference>
<evidence type="ECO:0000259" key="9">
    <source>
        <dbReference type="PROSITE" id="PS50928"/>
    </source>
</evidence>
<comment type="subcellular location">
    <subcellularLocation>
        <location evidence="1 8">Cell membrane</location>
        <topology evidence="1 8">Multi-pass membrane protein</topology>
    </subcellularLocation>
</comment>
<dbReference type="GO" id="GO:0043190">
    <property type="term" value="C:ATP-binding cassette (ABC) transporter complex"/>
    <property type="evidence" value="ECO:0007669"/>
    <property type="project" value="InterPro"/>
</dbReference>
<sequence>MSYIQTITPALLQGAIISLELFALTLIFSLPLGLPIALGENSKLSPLRWFCKVYVLVFRGTPLMLQLFFFYYFFPICLNIRMDAFPTAVITFALNYAAYFAEIYRGGIKSIDAGQYEAAHSLGLSRSQTLFGIILPQTFRIVIPPISNEIIVLVKDTALASAIALADIMKVSKSIVNRDGSLMAYVIAAAMYLAFSFLATCVMERLEKKTSLYDGKEA</sequence>
<dbReference type="PROSITE" id="PS50928">
    <property type="entry name" value="ABC_TM1"/>
    <property type="match status" value="1"/>
</dbReference>
<feature type="transmembrane region" description="Helical" evidence="8">
    <location>
        <begin position="53"/>
        <end position="74"/>
    </location>
</feature>
<dbReference type="FunFam" id="1.10.3720.10:FF:000006">
    <property type="entry name" value="Glutamate/aspartate ABC transporter, permease protein GltK"/>
    <property type="match status" value="1"/>
</dbReference>
<dbReference type="GO" id="GO:0006865">
    <property type="term" value="P:amino acid transport"/>
    <property type="evidence" value="ECO:0007669"/>
    <property type="project" value="UniProtKB-KW"/>
</dbReference>
<name>A0A6N7X755_9FIRM</name>
<evidence type="ECO:0000256" key="1">
    <source>
        <dbReference type="ARBA" id="ARBA00004651"/>
    </source>
</evidence>
<keyword evidence="6 8" id="KW-1133">Transmembrane helix</keyword>
<protein>
    <submittedName>
        <fullName evidence="10">Amino acid ABC transporter permease</fullName>
    </submittedName>
</protein>
<evidence type="ECO:0000313" key="10">
    <source>
        <dbReference type="EMBL" id="MST71350.1"/>
    </source>
</evidence>
<evidence type="ECO:0000256" key="8">
    <source>
        <dbReference type="RuleBase" id="RU363032"/>
    </source>
</evidence>
<gene>
    <name evidence="10" type="ORF">FYJ65_08540</name>
</gene>
<dbReference type="RefSeq" id="WP_154554913.1">
    <property type="nucleotide sequence ID" value="NZ_JAQXUZ010000016.1"/>
</dbReference>
<keyword evidence="2 8" id="KW-0813">Transport</keyword>
<dbReference type="Proteomes" id="UP000469424">
    <property type="component" value="Unassembled WGS sequence"/>
</dbReference>
<dbReference type="Pfam" id="PF00528">
    <property type="entry name" value="BPD_transp_1"/>
    <property type="match status" value="1"/>
</dbReference>
<dbReference type="InterPro" id="IPR010065">
    <property type="entry name" value="AA_ABC_transptr_permease_3TM"/>
</dbReference>
<evidence type="ECO:0000256" key="5">
    <source>
        <dbReference type="ARBA" id="ARBA00022970"/>
    </source>
</evidence>
<reference evidence="10 11" key="1">
    <citation type="submission" date="2019-08" db="EMBL/GenBank/DDBJ databases">
        <title>In-depth cultivation of the pig gut microbiome towards novel bacterial diversity and tailored functional studies.</title>
        <authorList>
            <person name="Wylensek D."/>
            <person name="Hitch T.C.A."/>
            <person name="Clavel T."/>
        </authorList>
    </citation>
    <scope>NUCLEOTIDE SEQUENCE [LARGE SCALE GENOMIC DNA]</scope>
    <source>
        <strain evidence="10 11">WCA-MUC-591-APC-4B</strain>
    </source>
</reference>
<dbReference type="Gene3D" id="1.10.3720.10">
    <property type="entry name" value="MetI-like"/>
    <property type="match status" value="1"/>
</dbReference>
<dbReference type="EMBL" id="VUNA01000021">
    <property type="protein sequence ID" value="MST71350.1"/>
    <property type="molecule type" value="Genomic_DNA"/>
</dbReference>